<evidence type="ECO:0000259" key="6">
    <source>
        <dbReference type="Pfam" id="PF00675"/>
    </source>
</evidence>
<dbReference type="InterPro" id="IPR001431">
    <property type="entry name" value="Pept_M16_Zn_BS"/>
</dbReference>
<dbReference type="SUPFAM" id="SSF63411">
    <property type="entry name" value="LuxS/MPP-like metallohydrolase"/>
    <property type="match status" value="2"/>
</dbReference>
<evidence type="ECO:0000259" key="7">
    <source>
        <dbReference type="Pfam" id="PF05193"/>
    </source>
</evidence>
<evidence type="ECO:0000256" key="2">
    <source>
        <dbReference type="ARBA" id="ARBA00007261"/>
    </source>
</evidence>
<feature type="chain" id="PRO_5015462804" evidence="5">
    <location>
        <begin position="31"/>
        <end position="473"/>
    </location>
</feature>
<comment type="cofactor">
    <cofactor evidence="1">
        <name>Zn(2+)</name>
        <dbReference type="ChEBI" id="CHEBI:29105"/>
    </cofactor>
</comment>
<name>A0A2T5VEX4_9HYPH</name>
<dbReference type="AlphaFoldDB" id="A0A2T5VEX4"/>
<dbReference type="GO" id="GO:0006508">
    <property type="term" value="P:proteolysis"/>
    <property type="evidence" value="ECO:0007669"/>
    <property type="project" value="UniProtKB-KW"/>
</dbReference>
<comment type="caution">
    <text evidence="8">The sequence shown here is derived from an EMBL/GenBank/DDBJ whole genome shotgun (WGS) entry which is preliminary data.</text>
</comment>
<dbReference type="InterPro" id="IPR011765">
    <property type="entry name" value="Pept_M16_N"/>
</dbReference>
<evidence type="ECO:0000313" key="8">
    <source>
        <dbReference type="EMBL" id="PTW62304.1"/>
    </source>
</evidence>
<dbReference type="GO" id="GO:0004222">
    <property type="term" value="F:metalloendopeptidase activity"/>
    <property type="evidence" value="ECO:0007669"/>
    <property type="project" value="InterPro"/>
</dbReference>
<accession>A0A2T5VEX4</accession>
<dbReference type="PANTHER" id="PTHR11851:SF49">
    <property type="entry name" value="MITOCHONDRIAL-PROCESSING PEPTIDASE SUBUNIT ALPHA"/>
    <property type="match status" value="1"/>
</dbReference>
<organism evidence="8 9">
    <name type="scientific">Breoghania corrubedonensis</name>
    <dbReference type="NCBI Taxonomy" id="665038"/>
    <lineage>
        <taxon>Bacteria</taxon>
        <taxon>Pseudomonadati</taxon>
        <taxon>Pseudomonadota</taxon>
        <taxon>Alphaproteobacteria</taxon>
        <taxon>Hyphomicrobiales</taxon>
        <taxon>Stappiaceae</taxon>
        <taxon>Breoghania</taxon>
    </lineage>
</organism>
<evidence type="ECO:0000256" key="3">
    <source>
        <dbReference type="ARBA" id="ARBA00023049"/>
    </source>
</evidence>
<keyword evidence="3" id="KW-0378">Hydrolase</keyword>
<keyword evidence="8" id="KW-0645">Protease</keyword>
<dbReference type="Proteomes" id="UP000244081">
    <property type="component" value="Unassembled WGS sequence"/>
</dbReference>
<evidence type="ECO:0000256" key="4">
    <source>
        <dbReference type="RuleBase" id="RU004447"/>
    </source>
</evidence>
<dbReference type="PANTHER" id="PTHR11851">
    <property type="entry name" value="METALLOPROTEASE"/>
    <property type="match status" value="1"/>
</dbReference>
<gene>
    <name evidence="8" type="ORF">C8N35_101344</name>
</gene>
<dbReference type="InterPro" id="IPR011249">
    <property type="entry name" value="Metalloenz_LuxS/M16"/>
</dbReference>
<dbReference type="Pfam" id="PF05193">
    <property type="entry name" value="Peptidase_M16_C"/>
    <property type="match status" value="1"/>
</dbReference>
<feature type="signal peptide" evidence="5">
    <location>
        <begin position="1"/>
        <end position="30"/>
    </location>
</feature>
<keyword evidence="9" id="KW-1185">Reference proteome</keyword>
<dbReference type="Gene3D" id="3.30.830.10">
    <property type="entry name" value="Metalloenzyme, LuxS/M16 peptidase-like"/>
    <property type="match status" value="2"/>
</dbReference>
<evidence type="ECO:0000256" key="5">
    <source>
        <dbReference type="SAM" id="SignalP"/>
    </source>
</evidence>
<keyword evidence="3" id="KW-0482">Metalloprotease</keyword>
<comment type="similarity">
    <text evidence="2 4">Belongs to the peptidase M16 family.</text>
</comment>
<dbReference type="GO" id="GO:0046872">
    <property type="term" value="F:metal ion binding"/>
    <property type="evidence" value="ECO:0007669"/>
    <property type="project" value="InterPro"/>
</dbReference>
<evidence type="ECO:0000313" key="9">
    <source>
        <dbReference type="Proteomes" id="UP000244081"/>
    </source>
</evidence>
<protein>
    <submittedName>
        <fullName evidence="8">Zinc protease</fullName>
    </submittedName>
</protein>
<proteinExistence type="inferred from homology"/>
<reference evidence="8 9" key="1">
    <citation type="submission" date="2018-04" db="EMBL/GenBank/DDBJ databases">
        <title>Genomic Encyclopedia of Archaeal and Bacterial Type Strains, Phase II (KMG-II): from individual species to whole genera.</title>
        <authorList>
            <person name="Goeker M."/>
        </authorList>
    </citation>
    <scope>NUCLEOTIDE SEQUENCE [LARGE SCALE GENOMIC DNA]</scope>
    <source>
        <strain evidence="8 9">DSM 23382</strain>
    </source>
</reference>
<evidence type="ECO:0000256" key="1">
    <source>
        <dbReference type="ARBA" id="ARBA00001947"/>
    </source>
</evidence>
<dbReference type="PROSITE" id="PS00143">
    <property type="entry name" value="INSULINASE"/>
    <property type="match status" value="1"/>
</dbReference>
<feature type="domain" description="Peptidase M16 N-terminal" evidence="6">
    <location>
        <begin position="61"/>
        <end position="199"/>
    </location>
</feature>
<sequence>MSLTKSRFMQAACAAALAFTIVAGPVPSLAETAKPSAASDFADVKIGADVSTFTLDNGLQVVVIPDHRAPVVTQMIWYKVGAADESPGKSGIAHFLEHLMFKGTKTHPQGEFSAVVSELGGSENAFTSSDYTAYFQRVAKQHLKTVMSFEADRMENLVLSDAVVAPERKVILEERSMRVDNDPGSRLSEAVNSVLYANNSGYAIPIIGWRAEMEKLSAKDAIAFYNRFYTPNNAVLVIAGDVDEAQVKTLAEETYGKVARRADPPARLRPAEPPLPGHRIVRLSDPRVKQPSVRDAWIVPSYTTAKNGEAEALDVLADVLGGGATSRLYRQLVVTDKIATSAGSYYSSTQLGPTDFTVYAVPRDGVSLDDVRAASTKVIADIARNGITDEELARAKRKVLANAIYAQDSQSTLARIFGSTLTTGGTIKDVQEWPARISRVTADQVKAAAAYLDANRSVTAYLTGKPIEDGNKS</sequence>
<feature type="domain" description="Peptidase M16 C-terminal" evidence="7">
    <location>
        <begin position="215"/>
        <end position="398"/>
    </location>
</feature>
<dbReference type="EMBL" id="QAYG01000001">
    <property type="protein sequence ID" value="PTW62304.1"/>
    <property type="molecule type" value="Genomic_DNA"/>
</dbReference>
<dbReference type="InterPro" id="IPR007863">
    <property type="entry name" value="Peptidase_M16_C"/>
</dbReference>
<keyword evidence="5" id="KW-0732">Signal</keyword>
<dbReference type="InterPro" id="IPR050361">
    <property type="entry name" value="MPP/UQCRC_Complex"/>
</dbReference>
<dbReference type="RefSeq" id="WP_245926619.1">
    <property type="nucleotide sequence ID" value="NZ_QAYG01000001.1"/>
</dbReference>
<dbReference type="Pfam" id="PF00675">
    <property type="entry name" value="Peptidase_M16"/>
    <property type="match status" value="1"/>
</dbReference>